<keyword evidence="3" id="KW-0731">Sigma factor</keyword>
<dbReference type="Pfam" id="PF04542">
    <property type="entry name" value="Sigma70_r2"/>
    <property type="match status" value="1"/>
</dbReference>
<dbReference type="GO" id="GO:0006352">
    <property type="term" value="P:DNA-templated transcription initiation"/>
    <property type="evidence" value="ECO:0007669"/>
    <property type="project" value="InterPro"/>
</dbReference>
<dbReference type="InterPro" id="IPR007627">
    <property type="entry name" value="RNA_pol_sigma70_r2"/>
</dbReference>
<dbReference type="InterPro" id="IPR039425">
    <property type="entry name" value="RNA_pol_sigma-70-like"/>
</dbReference>
<evidence type="ECO:0000256" key="3">
    <source>
        <dbReference type="ARBA" id="ARBA00023082"/>
    </source>
</evidence>
<dbReference type="SUPFAM" id="SSF88659">
    <property type="entry name" value="Sigma3 and sigma4 domains of RNA polymerase sigma factors"/>
    <property type="match status" value="1"/>
</dbReference>
<evidence type="ECO:0000259" key="8">
    <source>
        <dbReference type="Pfam" id="PF08281"/>
    </source>
</evidence>
<comment type="similarity">
    <text evidence="1">Belongs to the sigma-70 factor family. ECF subfamily.</text>
</comment>
<feature type="domain" description="RNA polymerase sigma factor 70 region 4 type 2" evidence="8">
    <location>
        <begin position="125"/>
        <end position="176"/>
    </location>
</feature>
<reference evidence="9 10" key="1">
    <citation type="submission" date="2018-09" db="EMBL/GenBank/DDBJ databases">
        <title>Complete genome sequence of Euzebya sp. DY32-46 isolated from seawater of Pacific Ocean.</title>
        <authorList>
            <person name="Xu L."/>
            <person name="Wu Y.-H."/>
            <person name="Xu X.-W."/>
        </authorList>
    </citation>
    <scope>NUCLEOTIDE SEQUENCE [LARGE SCALE GENOMIC DNA]</scope>
    <source>
        <strain evidence="9 10">DY32-46</strain>
    </source>
</reference>
<name>A0A346Y545_9ACTN</name>
<evidence type="ECO:0000313" key="10">
    <source>
        <dbReference type="Proteomes" id="UP000264006"/>
    </source>
</evidence>
<organism evidence="9 10">
    <name type="scientific">Euzebya pacifica</name>
    <dbReference type="NCBI Taxonomy" id="1608957"/>
    <lineage>
        <taxon>Bacteria</taxon>
        <taxon>Bacillati</taxon>
        <taxon>Actinomycetota</taxon>
        <taxon>Nitriliruptoria</taxon>
        <taxon>Euzebyales</taxon>
    </lineage>
</organism>
<dbReference type="Proteomes" id="UP000264006">
    <property type="component" value="Chromosome"/>
</dbReference>
<keyword evidence="10" id="KW-1185">Reference proteome</keyword>
<evidence type="ECO:0000259" key="7">
    <source>
        <dbReference type="Pfam" id="PF04542"/>
    </source>
</evidence>
<keyword evidence="4" id="KW-0238">DNA-binding</keyword>
<dbReference type="InterPro" id="IPR036388">
    <property type="entry name" value="WH-like_DNA-bd_sf"/>
</dbReference>
<evidence type="ECO:0000256" key="4">
    <source>
        <dbReference type="ARBA" id="ARBA00023125"/>
    </source>
</evidence>
<gene>
    <name evidence="9" type="ORF">DVS28_a4935</name>
</gene>
<dbReference type="Gene3D" id="1.10.1740.10">
    <property type="match status" value="1"/>
</dbReference>
<dbReference type="InterPro" id="IPR014284">
    <property type="entry name" value="RNA_pol_sigma-70_dom"/>
</dbReference>
<dbReference type="CDD" id="cd06171">
    <property type="entry name" value="Sigma70_r4"/>
    <property type="match status" value="1"/>
</dbReference>
<evidence type="ECO:0000256" key="6">
    <source>
        <dbReference type="SAM" id="MobiDB-lite"/>
    </source>
</evidence>
<protein>
    <submittedName>
        <fullName evidence="9">RNA polymerase sigma factor</fullName>
    </submittedName>
</protein>
<keyword evidence="5" id="KW-0804">Transcription</keyword>
<dbReference type="Pfam" id="PF08281">
    <property type="entry name" value="Sigma70_r4_2"/>
    <property type="match status" value="1"/>
</dbReference>
<dbReference type="Gene3D" id="1.10.10.10">
    <property type="entry name" value="Winged helix-like DNA-binding domain superfamily/Winged helix DNA-binding domain"/>
    <property type="match status" value="1"/>
</dbReference>
<dbReference type="PANTHER" id="PTHR43133:SF8">
    <property type="entry name" value="RNA POLYMERASE SIGMA FACTOR HI_1459-RELATED"/>
    <property type="match status" value="1"/>
</dbReference>
<evidence type="ECO:0000313" key="9">
    <source>
        <dbReference type="EMBL" id="AXV09592.1"/>
    </source>
</evidence>
<proteinExistence type="inferred from homology"/>
<evidence type="ECO:0000256" key="5">
    <source>
        <dbReference type="ARBA" id="ARBA00023163"/>
    </source>
</evidence>
<dbReference type="KEGG" id="euz:DVS28_a4935"/>
<dbReference type="AlphaFoldDB" id="A0A346Y545"/>
<accession>A0A346Y545</accession>
<sequence>MTALLPPQRGSTFAEALLGDQDALDELLRRHRASVEAVCFRRLRSRTDAEDAVQETMVRGMRSLQHVDDPARLKSYLCRIAERVCLDMLRAGAKAMPYVVEDVLDSSDGTDEPETVALERERARLVHETLRALSERQATALWMRDALGEPVPVVAERLGVTEGSARVLLTRARAKMRDGWAKVAALLPGAGIKFPVFAAKAAHVGPLAIPAAVPALVLVAVVAAITPAAFDALQDGDDQSIRMSSGSVATKGDATRPSAPMEFGSTPTPTTDVLVTSTPPSTSSVGGSTAPSPSSGQARPAVDVGVASVGREPDTGEDDPVTVGDADLLEVGAGLGEQVEAFVQETGLPDLLGGGR</sequence>
<dbReference type="PANTHER" id="PTHR43133">
    <property type="entry name" value="RNA POLYMERASE ECF-TYPE SIGMA FACTO"/>
    <property type="match status" value="1"/>
</dbReference>
<dbReference type="RefSeq" id="WP_114593750.1">
    <property type="nucleotide sequence ID" value="NZ_CP031165.1"/>
</dbReference>
<dbReference type="GO" id="GO:0003677">
    <property type="term" value="F:DNA binding"/>
    <property type="evidence" value="ECO:0007669"/>
    <property type="project" value="UniProtKB-KW"/>
</dbReference>
<dbReference type="InterPro" id="IPR013325">
    <property type="entry name" value="RNA_pol_sigma_r2"/>
</dbReference>
<dbReference type="InterPro" id="IPR013249">
    <property type="entry name" value="RNA_pol_sigma70_r4_t2"/>
</dbReference>
<dbReference type="OrthoDB" id="7376212at2"/>
<dbReference type="EMBL" id="CP031165">
    <property type="protein sequence ID" value="AXV09592.1"/>
    <property type="molecule type" value="Genomic_DNA"/>
</dbReference>
<evidence type="ECO:0000256" key="2">
    <source>
        <dbReference type="ARBA" id="ARBA00023015"/>
    </source>
</evidence>
<dbReference type="SUPFAM" id="SSF88946">
    <property type="entry name" value="Sigma2 domain of RNA polymerase sigma factors"/>
    <property type="match status" value="1"/>
</dbReference>
<feature type="region of interest" description="Disordered" evidence="6">
    <location>
        <begin position="239"/>
        <end position="323"/>
    </location>
</feature>
<keyword evidence="2" id="KW-0805">Transcription regulation</keyword>
<feature type="domain" description="RNA polymerase sigma-70 region 2" evidence="7">
    <location>
        <begin position="27"/>
        <end position="92"/>
    </location>
</feature>
<dbReference type="NCBIfam" id="TIGR02937">
    <property type="entry name" value="sigma70-ECF"/>
    <property type="match status" value="1"/>
</dbReference>
<dbReference type="GO" id="GO:0016987">
    <property type="term" value="F:sigma factor activity"/>
    <property type="evidence" value="ECO:0007669"/>
    <property type="project" value="UniProtKB-KW"/>
</dbReference>
<evidence type="ECO:0000256" key="1">
    <source>
        <dbReference type="ARBA" id="ARBA00010641"/>
    </source>
</evidence>
<dbReference type="InterPro" id="IPR013324">
    <property type="entry name" value="RNA_pol_sigma_r3/r4-like"/>
</dbReference>
<feature type="compositionally biased region" description="Low complexity" evidence="6">
    <location>
        <begin position="265"/>
        <end position="296"/>
    </location>
</feature>